<proteinExistence type="predicted"/>
<evidence type="ECO:0000313" key="1">
    <source>
        <dbReference type="EMBL" id="EAR88741.1"/>
    </source>
</evidence>
<accession>Q22UE6</accession>
<dbReference type="InParanoid" id="Q22UE6"/>
<dbReference type="InterPro" id="IPR028008">
    <property type="entry name" value="DUF4441"/>
</dbReference>
<name>Q22UE6_TETTS</name>
<evidence type="ECO:0000313" key="2">
    <source>
        <dbReference type="Proteomes" id="UP000009168"/>
    </source>
</evidence>
<dbReference type="RefSeq" id="XP_001008986.1">
    <property type="nucleotide sequence ID" value="XM_001008986.1"/>
</dbReference>
<reference evidence="2" key="1">
    <citation type="journal article" date="2006" name="PLoS Biol.">
        <title>Macronuclear genome sequence of the ciliate Tetrahymena thermophila, a model eukaryote.</title>
        <authorList>
            <person name="Eisen J.A."/>
            <person name="Coyne R.S."/>
            <person name="Wu M."/>
            <person name="Wu D."/>
            <person name="Thiagarajan M."/>
            <person name="Wortman J.R."/>
            <person name="Badger J.H."/>
            <person name="Ren Q."/>
            <person name="Amedeo P."/>
            <person name="Jones K.M."/>
            <person name="Tallon L.J."/>
            <person name="Delcher A.L."/>
            <person name="Salzberg S.L."/>
            <person name="Silva J.C."/>
            <person name="Haas B.J."/>
            <person name="Majoros W.H."/>
            <person name="Farzad M."/>
            <person name="Carlton J.M."/>
            <person name="Smith R.K. Jr."/>
            <person name="Garg J."/>
            <person name="Pearlman R.E."/>
            <person name="Karrer K.M."/>
            <person name="Sun L."/>
            <person name="Manning G."/>
            <person name="Elde N.C."/>
            <person name="Turkewitz A.P."/>
            <person name="Asai D.J."/>
            <person name="Wilkes D.E."/>
            <person name="Wang Y."/>
            <person name="Cai H."/>
            <person name="Collins K."/>
            <person name="Stewart B.A."/>
            <person name="Lee S.R."/>
            <person name="Wilamowska K."/>
            <person name="Weinberg Z."/>
            <person name="Ruzzo W.L."/>
            <person name="Wloga D."/>
            <person name="Gaertig J."/>
            <person name="Frankel J."/>
            <person name="Tsao C.-C."/>
            <person name="Gorovsky M.A."/>
            <person name="Keeling P.J."/>
            <person name="Waller R.F."/>
            <person name="Patron N.J."/>
            <person name="Cherry J.M."/>
            <person name="Stover N.A."/>
            <person name="Krieger C.J."/>
            <person name="del Toro C."/>
            <person name="Ryder H.F."/>
            <person name="Williamson S.C."/>
            <person name="Barbeau R.A."/>
            <person name="Hamilton E.P."/>
            <person name="Orias E."/>
        </authorList>
    </citation>
    <scope>NUCLEOTIDE SEQUENCE [LARGE SCALE GENOMIC DNA]</scope>
    <source>
        <strain evidence="2">SB210</strain>
    </source>
</reference>
<gene>
    <name evidence="1" type="ORF">TTHERM_00259360</name>
</gene>
<dbReference type="HOGENOM" id="CLU_119305_0_0_1"/>
<protein>
    <submittedName>
        <fullName evidence="1">Uncharacterized protein</fullName>
    </submittedName>
</protein>
<dbReference type="GeneID" id="7846090"/>
<dbReference type="KEGG" id="tet:TTHERM_00259360"/>
<dbReference type="Proteomes" id="UP000009168">
    <property type="component" value="Unassembled WGS sequence"/>
</dbReference>
<dbReference type="AlphaFoldDB" id="Q22UE6"/>
<dbReference type="Pfam" id="PF14536">
    <property type="entry name" value="DUF4441"/>
    <property type="match status" value="1"/>
</dbReference>
<sequence>MSYQLISLFLSIAESQQHEIKKQSNRVENIENQDKFSCCSQSEIQQNVCDNIEERIGYRNIKDQIQQEFDMANQIQQKQNIIKNIIKGFQNYFRKINNEEAYQRLSDILGSQKNISNIKKNFFRVMKKKNDRWNYILKRIISSKNLSKIFCSYLENEARLWLSTSRTNDIFSHQAMIKLLKEALQHGVQIDIKTYKKK</sequence>
<keyword evidence="2" id="KW-1185">Reference proteome</keyword>
<organism evidence="1 2">
    <name type="scientific">Tetrahymena thermophila (strain SB210)</name>
    <dbReference type="NCBI Taxonomy" id="312017"/>
    <lineage>
        <taxon>Eukaryota</taxon>
        <taxon>Sar</taxon>
        <taxon>Alveolata</taxon>
        <taxon>Ciliophora</taxon>
        <taxon>Intramacronucleata</taxon>
        <taxon>Oligohymenophorea</taxon>
        <taxon>Hymenostomatida</taxon>
        <taxon>Tetrahymenina</taxon>
        <taxon>Tetrahymenidae</taxon>
        <taxon>Tetrahymena</taxon>
    </lineage>
</organism>
<dbReference type="EMBL" id="GG662830">
    <property type="protein sequence ID" value="EAR88741.1"/>
    <property type="molecule type" value="Genomic_DNA"/>
</dbReference>